<dbReference type="PROSITE" id="PS00211">
    <property type="entry name" value="ABC_TRANSPORTER_1"/>
    <property type="match status" value="1"/>
</dbReference>
<evidence type="ECO:0000256" key="6">
    <source>
        <dbReference type="ARBA" id="ARBA00022840"/>
    </source>
</evidence>
<dbReference type="InterPro" id="IPR003439">
    <property type="entry name" value="ABC_transporter-like_ATP-bd"/>
</dbReference>
<evidence type="ECO:0000256" key="7">
    <source>
        <dbReference type="ARBA" id="ARBA00022989"/>
    </source>
</evidence>
<dbReference type="PROSITE" id="PS00675">
    <property type="entry name" value="SIGMA54_INTERACT_1"/>
    <property type="match status" value="1"/>
</dbReference>
<evidence type="ECO:0000256" key="8">
    <source>
        <dbReference type="ARBA" id="ARBA00023136"/>
    </source>
</evidence>
<evidence type="ECO:0000259" key="10">
    <source>
        <dbReference type="PROSITE" id="PS50893"/>
    </source>
</evidence>
<dbReference type="InterPro" id="IPR015856">
    <property type="entry name" value="ABC_transpr_CbiO/EcfA_su"/>
</dbReference>
<accession>A0A0B5NDS8</accession>
<dbReference type="EMBL" id="CP053980">
    <property type="protein sequence ID" value="QKH23312.1"/>
    <property type="molecule type" value="Genomic_DNA"/>
</dbReference>
<comment type="subcellular location">
    <subcellularLocation>
        <location evidence="2">Cell membrane</location>
        <topology evidence="2">Multi-pass membrane protein</topology>
    </subcellularLocation>
    <subcellularLocation>
        <location evidence="1">Cell membrane</location>
        <topology evidence="1">Peripheral membrane protein</topology>
    </subcellularLocation>
</comment>
<organism evidence="13 15">
    <name type="scientific">Bacillus thuringiensis</name>
    <dbReference type="NCBI Taxonomy" id="1428"/>
    <lineage>
        <taxon>Bacteria</taxon>
        <taxon>Bacillati</taxon>
        <taxon>Bacillota</taxon>
        <taxon>Bacilli</taxon>
        <taxon>Bacillales</taxon>
        <taxon>Bacillaceae</taxon>
        <taxon>Bacillus</taxon>
        <taxon>Bacillus cereus group</taxon>
    </lineage>
</organism>
<dbReference type="CDD" id="cd07346">
    <property type="entry name" value="ABC_6TM_exporters"/>
    <property type="match status" value="1"/>
</dbReference>
<dbReference type="CDD" id="cd03225">
    <property type="entry name" value="ABC_cobalt_CbiO_domain1"/>
    <property type="match status" value="1"/>
</dbReference>
<dbReference type="Proteomes" id="UP000031876">
    <property type="component" value="Chromosome"/>
</dbReference>
<dbReference type="GO" id="GO:0016887">
    <property type="term" value="F:ATP hydrolysis activity"/>
    <property type="evidence" value="ECO:0007669"/>
    <property type="project" value="InterPro"/>
</dbReference>
<dbReference type="Pfam" id="PF00664">
    <property type="entry name" value="ABC_membrane"/>
    <property type="match status" value="1"/>
</dbReference>
<dbReference type="GO" id="GO:0005886">
    <property type="term" value="C:plasma membrane"/>
    <property type="evidence" value="ECO:0007669"/>
    <property type="project" value="UniProtKB-SubCell"/>
</dbReference>
<protein>
    <submittedName>
        <fullName evidence="13">ABC transporter ATP-binding protein</fullName>
    </submittedName>
    <submittedName>
        <fullName evidence="12">ABC transporter family protein</fullName>
    </submittedName>
</protein>
<evidence type="ECO:0000259" key="11">
    <source>
        <dbReference type="PROSITE" id="PS50929"/>
    </source>
</evidence>
<sequence length="549" mass="62083">MKEYKRILLPLQKEKILVIAAVCSGIFAAILNLSRPLFMGLIVDNLIQRELKGAYFYITLFTVTRLLMWVNNLSFDYVSSKASQRILREKRIDVLRHFFLLPFEESEKIKQGELETLVVSDIPNWVRLYDSILIEYIHAIAQFIGAIIALQHIDIQFILWVTPFLFLSAMVPMLLGKKVRNIASIAQKNQSTVVETMSQFVKGAQDLRSLQKEKWAIRLFKGVTAQSYKSEVKKTMMQHYIGVVGTVIETGAYIVVLIIGAQKIMQGEMEVGSLVAVLATIEMLFFPVRYVGDLLMMSQVAVASASRVFSFLDKRVANSNVERAMGMTITNVSFQENDEEKCRIYNIDLQIQPGELIIIVGESGVGKTTLLKLMTGLYKPSNGSITYYGNEAQLTTVWQEPRFFRVTVKENMYFGEERLENELEKNAELVNVTPIIRGLPEGLQTVLHKSGEEFSGGERKRLALLRAIVSNPHLIILDEPTAGLDPNNQEFVWNMIEELGSEVTRIVATHDVEKVILADRVVIMKEGSIVACGSPEKLINSHSFFKRCE</sequence>
<dbReference type="InterPro" id="IPR011527">
    <property type="entry name" value="ABC1_TM_dom"/>
</dbReference>
<dbReference type="GO" id="GO:0005524">
    <property type="term" value="F:ATP binding"/>
    <property type="evidence" value="ECO:0007669"/>
    <property type="project" value="UniProtKB-KW"/>
</dbReference>
<evidence type="ECO:0000256" key="9">
    <source>
        <dbReference type="SAM" id="Phobius"/>
    </source>
</evidence>
<dbReference type="Pfam" id="PF00005">
    <property type="entry name" value="ABC_tran"/>
    <property type="match status" value="1"/>
</dbReference>
<evidence type="ECO:0000313" key="15">
    <source>
        <dbReference type="Proteomes" id="UP000501107"/>
    </source>
</evidence>
<dbReference type="GO" id="GO:0015421">
    <property type="term" value="F:ABC-type oligopeptide transporter activity"/>
    <property type="evidence" value="ECO:0007669"/>
    <property type="project" value="TreeGrafter"/>
</dbReference>
<dbReference type="PROSITE" id="PS50929">
    <property type="entry name" value="ABC_TM1F"/>
    <property type="match status" value="1"/>
</dbReference>
<dbReference type="SUPFAM" id="SSF52540">
    <property type="entry name" value="P-loop containing nucleoside triphosphate hydrolases"/>
    <property type="match status" value="1"/>
</dbReference>
<dbReference type="InterPro" id="IPR003593">
    <property type="entry name" value="AAA+_ATPase"/>
</dbReference>
<dbReference type="KEGG" id="btw:BF38_4791"/>
<dbReference type="InterPro" id="IPR027417">
    <property type="entry name" value="P-loop_NTPase"/>
</dbReference>
<feature type="transmembrane region" description="Helical" evidence="9">
    <location>
        <begin position="16"/>
        <end position="34"/>
    </location>
</feature>
<dbReference type="RefSeq" id="WP_000666353.1">
    <property type="nucleotide sequence ID" value="NZ_CP009335.1"/>
</dbReference>
<feature type="domain" description="ABC transmembrane type-1" evidence="11">
    <location>
        <begin position="19"/>
        <end position="297"/>
    </location>
</feature>
<evidence type="ECO:0000256" key="2">
    <source>
        <dbReference type="ARBA" id="ARBA00004651"/>
    </source>
</evidence>
<dbReference type="SMART" id="SM00382">
    <property type="entry name" value="AAA"/>
    <property type="match status" value="1"/>
</dbReference>
<evidence type="ECO:0000313" key="12">
    <source>
        <dbReference type="EMBL" id="AJG75939.1"/>
    </source>
</evidence>
<name>A0A0B5NDS8_BACTU</name>
<dbReference type="AlphaFoldDB" id="A0A0B5NDS8"/>
<feature type="transmembrane region" description="Helical" evidence="9">
    <location>
        <begin position="239"/>
        <end position="259"/>
    </location>
</feature>
<feature type="transmembrane region" description="Helical" evidence="9">
    <location>
        <begin position="157"/>
        <end position="175"/>
    </location>
</feature>
<keyword evidence="3" id="KW-0813">Transport</keyword>
<keyword evidence="8 9" id="KW-0472">Membrane</keyword>
<evidence type="ECO:0000313" key="13">
    <source>
        <dbReference type="EMBL" id="QKH23312.1"/>
    </source>
</evidence>
<keyword evidence="7 9" id="KW-1133">Transmembrane helix</keyword>
<keyword evidence="4 9" id="KW-0812">Transmembrane</keyword>
<keyword evidence="5" id="KW-0547">Nucleotide-binding</keyword>
<gene>
    <name evidence="12" type="ORF">BF38_4791</name>
    <name evidence="13" type="ORF">FOC89_04670</name>
</gene>
<dbReference type="PROSITE" id="PS50893">
    <property type="entry name" value="ABC_TRANSPORTER_2"/>
    <property type="match status" value="1"/>
</dbReference>
<proteinExistence type="predicted"/>
<feature type="transmembrane region" description="Helical" evidence="9">
    <location>
        <begin position="132"/>
        <end position="151"/>
    </location>
</feature>
<reference evidence="12 14" key="1">
    <citation type="journal article" date="2015" name="Genome Announc.">
        <title>Complete genome sequences for 35 biothreat assay-relevant bacillus species.</title>
        <authorList>
            <person name="Johnson S.L."/>
            <person name="Daligault H.E."/>
            <person name="Davenport K.W."/>
            <person name="Jaissle J."/>
            <person name="Frey K.G."/>
            <person name="Ladner J.T."/>
            <person name="Broomall S.M."/>
            <person name="Bishop-Lilly K.A."/>
            <person name="Bruce D.C."/>
            <person name="Gibbons H.S."/>
            <person name="Coyne S.R."/>
            <person name="Lo C.C."/>
            <person name="Meincke L."/>
            <person name="Munk A.C."/>
            <person name="Koroleva G.I."/>
            <person name="Rosenzweig C.N."/>
            <person name="Palacios G.F."/>
            <person name="Redden C.L."/>
            <person name="Minogue T.D."/>
            <person name="Chain P.S."/>
        </authorList>
    </citation>
    <scope>NUCLEOTIDE SEQUENCE [LARGE SCALE GENOMIC DNA]</scope>
    <source>
        <strain evidence="12 14">HD1011</strain>
    </source>
</reference>
<evidence type="ECO:0000256" key="3">
    <source>
        <dbReference type="ARBA" id="ARBA00022448"/>
    </source>
</evidence>
<dbReference type="SUPFAM" id="SSF90123">
    <property type="entry name" value="ABC transporter transmembrane region"/>
    <property type="match status" value="1"/>
</dbReference>
<dbReference type="Gene3D" id="3.40.50.300">
    <property type="entry name" value="P-loop containing nucleotide triphosphate hydrolases"/>
    <property type="match status" value="1"/>
</dbReference>
<evidence type="ECO:0000256" key="1">
    <source>
        <dbReference type="ARBA" id="ARBA00004202"/>
    </source>
</evidence>
<dbReference type="InterPro" id="IPR017871">
    <property type="entry name" value="ABC_transporter-like_CS"/>
</dbReference>
<dbReference type="PANTHER" id="PTHR43394">
    <property type="entry name" value="ATP-DEPENDENT PERMEASE MDL1, MITOCHONDRIAL"/>
    <property type="match status" value="1"/>
</dbReference>
<reference evidence="13 15" key="2">
    <citation type="submission" date="2020-05" db="EMBL/GenBank/DDBJ databases">
        <title>FDA dAtabase for Regulatory Grade micrObial Sequences (FDA-ARGOS): Supporting development and validation of Infectious Disease Dx tests.</title>
        <authorList>
            <person name="Nelson B."/>
            <person name="Plummer A."/>
            <person name="Tallon L."/>
            <person name="Sadzewicz L."/>
            <person name="Zhao X."/>
            <person name="Vavikolanu K."/>
            <person name="Mehta A."/>
            <person name="Aluvathingal J."/>
            <person name="Nadendla S."/>
            <person name="Myers T."/>
            <person name="Yan Y."/>
            <person name="Sichtig H."/>
        </authorList>
    </citation>
    <scope>NUCLEOTIDE SEQUENCE [LARGE SCALE GENOMIC DNA]</scope>
    <source>
        <strain evidence="13 15">FDAARGOS_795</strain>
    </source>
</reference>
<feature type="domain" description="ABC transporter" evidence="10">
    <location>
        <begin position="327"/>
        <end position="545"/>
    </location>
</feature>
<dbReference type="EMBL" id="CP009335">
    <property type="protein sequence ID" value="AJG75939.1"/>
    <property type="molecule type" value="Genomic_DNA"/>
</dbReference>
<keyword evidence="6 13" id="KW-0067">ATP-binding</keyword>
<evidence type="ECO:0000256" key="5">
    <source>
        <dbReference type="ARBA" id="ARBA00022741"/>
    </source>
</evidence>
<dbReference type="InterPro" id="IPR036640">
    <property type="entry name" value="ABC1_TM_sf"/>
</dbReference>
<feature type="transmembrane region" description="Helical" evidence="9">
    <location>
        <begin position="54"/>
        <end position="75"/>
    </location>
</feature>
<dbReference type="InterPro" id="IPR039421">
    <property type="entry name" value="Type_1_exporter"/>
</dbReference>
<dbReference type="InterPro" id="IPR025662">
    <property type="entry name" value="Sigma_54_int_dom_ATP-bd_1"/>
</dbReference>
<dbReference type="Gene3D" id="1.20.1560.10">
    <property type="entry name" value="ABC transporter type 1, transmembrane domain"/>
    <property type="match status" value="1"/>
</dbReference>
<evidence type="ECO:0000256" key="4">
    <source>
        <dbReference type="ARBA" id="ARBA00022692"/>
    </source>
</evidence>
<dbReference type="Proteomes" id="UP000501107">
    <property type="component" value="Chromosome"/>
</dbReference>
<evidence type="ECO:0000313" key="14">
    <source>
        <dbReference type="Proteomes" id="UP000031876"/>
    </source>
</evidence>
<dbReference type="PANTHER" id="PTHR43394:SF1">
    <property type="entry name" value="ATP-BINDING CASSETTE SUB-FAMILY B MEMBER 10, MITOCHONDRIAL"/>
    <property type="match status" value="1"/>
</dbReference>